<evidence type="ECO:0000313" key="2">
    <source>
        <dbReference type="Proteomes" id="UP001596408"/>
    </source>
</evidence>
<dbReference type="Proteomes" id="UP001596408">
    <property type="component" value="Unassembled WGS sequence"/>
</dbReference>
<dbReference type="InterPro" id="IPR012349">
    <property type="entry name" value="Split_barrel_FMN-bd"/>
</dbReference>
<keyword evidence="2" id="KW-1185">Reference proteome</keyword>
<dbReference type="Pfam" id="PF12900">
    <property type="entry name" value="Pyridox_ox_2"/>
    <property type="match status" value="1"/>
</dbReference>
<accession>A0ABD5U7Y8</accession>
<evidence type="ECO:0000313" key="1">
    <source>
        <dbReference type="EMBL" id="MFC6827223.1"/>
    </source>
</evidence>
<dbReference type="AlphaFoldDB" id="A0ABD5U7Y8"/>
<name>A0ABD5U7Y8_9EURY</name>
<dbReference type="InterPro" id="IPR024747">
    <property type="entry name" value="Pyridox_Oxase-rel"/>
</dbReference>
<gene>
    <name evidence="1" type="ORF">ACFQEV_19785</name>
</gene>
<dbReference type="SUPFAM" id="SSF50475">
    <property type="entry name" value="FMN-binding split barrel"/>
    <property type="match status" value="1"/>
</dbReference>
<sequence>MQGIRWVQMSVDERNAFLGRGGTGVIAFAEGLEAPPFTIPVSYGYDAEDESFYYRLAFPPSNAKSGVVERQVTFVAYGETEAGWQSVVAAGRLEDLSGAPYESSAVQKLWAVQIPDVDIFDRPREEIPFREYRLVPERITGRKEVKREV</sequence>
<dbReference type="RefSeq" id="WP_379699815.1">
    <property type="nucleotide sequence ID" value="NZ_JBHSXH010000015.1"/>
</dbReference>
<comment type="caution">
    <text evidence="1">The sequence shown here is derived from an EMBL/GenBank/DDBJ whole genome shotgun (WGS) entry which is preliminary data.</text>
</comment>
<dbReference type="Gene3D" id="2.30.110.10">
    <property type="entry name" value="Electron Transport, Fmn-binding Protein, Chain A"/>
    <property type="match status" value="1"/>
</dbReference>
<reference evidence="1 2" key="1">
    <citation type="journal article" date="2019" name="Int. J. Syst. Evol. Microbiol.">
        <title>The Global Catalogue of Microorganisms (GCM) 10K type strain sequencing project: providing services to taxonomists for standard genome sequencing and annotation.</title>
        <authorList>
            <consortium name="The Broad Institute Genomics Platform"/>
            <consortium name="The Broad Institute Genome Sequencing Center for Infectious Disease"/>
            <person name="Wu L."/>
            <person name="Ma J."/>
        </authorList>
    </citation>
    <scope>NUCLEOTIDE SEQUENCE [LARGE SCALE GENOMIC DNA]</scope>
    <source>
        <strain evidence="1 2">YIM 94188</strain>
    </source>
</reference>
<dbReference type="EMBL" id="JBHSXH010000015">
    <property type="protein sequence ID" value="MFC6827223.1"/>
    <property type="molecule type" value="Genomic_DNA"/>
</dbReference>
<protein>
    <submittedName>
        <fullName evidence="1">Pyridoxamine 5'-phosphate oxidase family protein</fullName>
    </submittedName>
</protein>
<proteinExistence type="predicted"/>
<organism evidence="1 2">
    <name type="scientific">Halopelagius fulvigenes</name>
    <dbReference type="NCBI Taxonomy" id="1198324"/>
    <lineage>
        <taxon>Archaea</taxon>
        <taxon>Methanobacteriati</taxon>
        <taxon>Methanobacteriota</taxon>
        <taxon>Stenosarchaea group</taxon>
        <taxon>Halobacteria</taxon>
        <taxon>Halobacteriales</taxon>
        <taxon>Haloferacaceae</taxon>
    </lineage>
</organism>